<keyword evidence="1" id="KW-0812">Transmembrane</keyword>
<feature type="transmembrane region" description="Helical" evidence="1">
    <location>
        <begin position="145"/>
        <end position="167"/>
    </location>
</feature>
<gene>
    <name evidence="3" type="ORF">PG1C_01260</name>
</gene>
<evidence type="ECO:0000313" key="4">
    <source>
        <dbReference type="Proteomes" id="UP000061603"/>
    </source>
</evidence>
<dbReference type="HOGENOM" id="CLU_057832_0_0_4"/>
<feature type="domain" description="VanZ-like" evidence="2">
    <location>
        <begin position="10"/>
        <end position="118"/>
    </location>
</feature>
<dbReference type="KEGG" id="rbu:PG1C_01260"/>
<evidence type="ECO:0000313" key="3">
    <source>
        <dbReference type="EMBL" id="AJP49321.1"/>
    </source>
</evidence>
<feature type="transmembrane region" description="Helical" evidence="1">
    <location>
        <begin position="314"/>
        <end position="333"/>
    </location>
</feature>
<feature type="transmembrane region" description="Helical" evidence="1">
    <location>
        <begin position="187"/>
        <end position="210"/>
    </location>
</feature>
<sequence length="341" mass="37431">MLYLSLGYAVLIVYASLYPLTGWHSTGASPFDFFFAGWPRYTTTFDLLINVAAYIPLGFFLATALRPRVATKHAWWIAVLAASALSFLLEFMQNYLPSRVASNLDLAGNTCGALIGALPGALWRRQLIDNLRHTHWPDHGQSVEMGLVLVGLWLLTQLDPTTLLFGAGDLRSLLPLPSTQTFSAAGFVRIESLIAASGLLAALLMASLIAPYHQRRVFPLLLLAVGLAAKSLAFALMMHPQTALAWATPGALLGSLAGGLLWLAALALPLTWQRLLAALALLTASVMVNLAPINPYLENLQNVWNPGQFLNFHGLTHFITLLWPYLALPWFAFHRTYVRHH</sequence>
<feature type="transmembrane region" description="Helical" evidence="1">
    <location>
        <begin position="217"/>
        <end position="237"/>
    </location>
</feature>
<dbReference type="PATRIC" id="fig|1565605.3.peg.264"/>
<feature type="transmembrane region" description="Helical" evidence="1">
    <location>
        <begin position="243"/>
        <end position="268"/>
    </location>
</feature>
<dbReference type="Pfam" id="PF04892">
    <property type="entry name" value="VanZ"/>
    <property type="match status" value="1"/>
</dbReference>
<name>A0A0C5JPW7_9PROT</name>
<feature type="transmembrane region" description="Helical" evidence="1">
    <location>
        <begin position="41"/>
        <end position="62"/>
    </location>
</feature>
<dbReference type="InterPro" id="IPR006976">
    <property type="entry name" value="VanZ-like"/>
</dbReference>
<dbReference type="Proteomes" id="UP000061603">
    <property type="component" value="Chromosome"/>
</dbReference>
<accession>A0A0C5JPW7</accession>
<keyword evidence="4" id="KW-1185">Reference proteome</keyword>
<organism evidence="3 4">
    <name type="scientific">Rugosibacter aromaticivorans</name>
    <dbReference type="NCBI Taxonomy" id="1565605"/>
    <lineage>
        <taxon>Bacteria</taxon>
        <taxon>Pseudomonadati</taxon>
        <taxon>Pseudomonadota</taxon>
        <taxon>Betaproteobacteria</taxon>
        <taxon>Nitrosomonadales</taxon>
        <taxon>Sterolibacteriaceae</taxon>
        <taxon>Rugosibacter</taxon>
    </lineage>
</organism>
<feature type="transmembrane region" description="Helical" evidence="1">
    <location>
        <begin position="275"/>
        <end position="294"/>
    </location>
</feature>
<reference evidence="3 4" key="1">
    <citation type="journal article" date="2015" name="Genome Announc.">
        <title>Complete Genome Sequence of a Novel Bacterium within the Family Rhodocyclaceae That Degrades Polycyclic Aromatic Hydrocarbons.</title>
        <authorList>
            <person name="Singleton D.R."/>
            <person name="Dickey A.N."/>
            <person name="Scholl E.H."/>
            <person name="Wright F.A."/>
            <person name="Aitken M.D."/>
        </authorList>
    </citation>
    <scope>NUCLEOTIDE SEQUENCE [LARGE SCALE GENOMIC DNA]</scope>
    <source>
        <strain evidence="4">PG1-Ca6</strain>
    </source>
</reference>
<keyword evidence="1" id="KW-1133">Transmembrane helix</keyword>
<evidence type="ECO:0000256" key="1">
    <source>
        <dbReference type="SAM" id="Phobius"/>
    </source>
</evidence>
<dbReference type="EMBL" id="CP010554">
    <property type="protein sequence ID" value="AJP49321.1"/>
    <property type="molecule type" value="Genomic_DNA"/>
</dbReference>
<proteinExistence type="predicted"/>
<dbReference type="STRING" id="1565605.PG1C_01260"/>
<keyword evidence="1" id="KW-0472">Membrane</keyword>
<evidence type="ECO:0000259" key="2">
    <source>
        <dbReference type="Pfam" id="PF04892"/>
    </source>
</evidence>
<feature type="transmembrane region" description="Helical" evidence="1">
    <location>
        <begin position="106"/>
        <end position="124"/>
    </location>
</feature>
<protein>
    <recommendedName>
        <fullName evidence="2">VanZ-like domain-containing protein</fullName>
    </recommendedName>
</protein>
<feature type="transmembrane region" description="Helical" evidence="1">
    <location>
        <begin position="74"/>
        <end position="94"/>
    </location>
</feature>
<dbReference type="AlphaFoldDB" id="A0A0C5JPW7"/>